<proteinExistence type="predicted"/>
<dbReference type="EMBL" id="CM041545">
    <property type="protein sequence ID" value="KAI3362495.1"/>
    <property type="molecule type" value="Genomic_DNA"/>
</dbReference>
<evidence type="ECO:0000313" key="2">
    <source>
        <dbReference type="Proteomes" id="UP000831701"/>
    </source>
</evidence>
<gene>
    <name evidence="1" type="ORF">L3Q82_012785</name>
</gene>
<reference evidence="1" key="1">
    <citation type="submission" date="2022-04" db="EMBL/GenBank/DDBJ databases">
        <title>Jade perch genome.</title>
        <authorList>
            <person name="Chao B."/>
        </authorList>
    </citation>
    <scope>NUCLEOTIDE SEQUENCE</scope>
    <source>
        <strain evidence="1">CB-2022</strain>
    </source>
</reference>
<dbReference type="Proteomes" id="UP000831701">
    <property type="component" value="Chromosome 15"/>
</dbReference>
<sequence>MMRKYHHTTGSGCSTTLETQNKKQKKEKQRITMVEFKWIKTTLFLIALLQLTAAAEKLYLTVRDGDEVTFPCKNVTDDQQNCDYTTWIFSDASSSTTVELIDLGQFGKRAKSKSGRLSVTANCSLVMKKVTAEDAGRYTCRQFRSGKQQGEDSRVYLSVISLNEQKDDDMVTLNCSVSSYDQYCRHTVKLLYEDKDLKTSQTDCSTTVSFLTSYYIYTSRLNLLKCEVADGNTGIVLFPVRLQSGKKIFLIFVCFMDLMFLYNITTDGSHTTVLY</sequence>
<name>A0ACB8W3C7_9TELE</name>
<comment type="caution">
    <text evidence="1">The sequence shown here is derived from an EMBL/GenBank/DDBJ whole genome shotgun (WGS) entry which is preliminary data.</text>
</comment>
<organism evidence="1 2">
    <name type="scientific">Scortum barcoo</name>
    <name type="common">barcoo grunter</name>
    <dbReference type="NCBI Taxonomy" id="214431"/>
    <lineage>
        <taxon>Eukaryota</taxon>
        <taxon>Metazoa</taxon>
        <taxon>Chordata</taxon>
        <taxon>Craniata</taxon>
        <taxon>Vertebrata</taxon>
        <taxon>Euteleostomi</taxon>
        <taxon>Actinopterygii</taxon>
        <taxon>Neopterygii</taxon>
        <taxon>Teleostei</taxon>
        <taxon>Neoteleostei</taxon>
        <taxon>Acanthomorphata</taxon>
        <taxon>Eupercaria</taxon>
        <taxon>Centrarchiformes</taxon>
        <taxon>Terapontoidei</taxon>
        <taxon>Terapontidae</taxon>
        <taxon>Scortum</taxon>
    </lineage>
</organism>
<keyword evidence="2" id="KW-1185">Reference proteome</keyword>
<accession>A0ACB8W3C7</accession>
<protein>
    <submittedName>
        <fullName evidence="1">Uncharacterized protein</fullName>
    </submittedName>
</protein>
<evidence type="ECO:0000313" key="1">
    <source>
        <dbReference type="EMBL" id="KAI3362495.1"/>
    </source>
</evidence>